<dbReference type="Pfam" id="PF00017">
    <property type="entry name" value="SH2"/>
    <property type="match status" value="1"/>
</dbReference>
<dbReference type="GeneID" id="106808919"/>
<keyword evidence="8" id="KW-0963">Cytoplasm</keyword>
<dbReference type="InterPro" id="IPR057509">
    <property type="entry name" value="C2_SHIP1-2_2nd"/>
</dbReference>
<dbReference type="EC" id="3.1.3.86" evidence="7"/>
<dbReference type="Gene3D" id="3.60.10.10">
    <property type="entry name" value="Endonuclease/exonuclease/phosphatase"/>
    <property type="match status" value="1"/>
</dbReference>
<comment type="subcellular location">
    <subcellularLocation>
        <location evidence="4">Cell projection</location>
        <location evidence="4">Filopodium</location>
    </subcellularLocation>
    <subcellularLocation>
        <location evidence="5">Cell projection</location>
        <location evidence="5">Lamellipodium</location>
    </subcellularLocation>
    <subcellularLocation>
        <location evidence="2">Cytoplasm</location>
        <location evidence="2">Cytoskeleton</location>
    </subcellularLocation>
    <subcellularLocation>
        <location evidence="1">Membrane</location>
        <topology evidence="1">Peripheral membrane protein</topology>
    </subcellularLocation>
    <subcellularLocation>
        <location evidence="3">Nucleus speckle</location>
    </subcellularLocation>
</comment>
<gene>
    <name evidence="22" type="primary">LOC106808919</name>
</gene>
<dbReference type="RefSeq" id="XP_014667322.1">
    <property type="nucleotide sequence ID" value="XM_014811836.1"/>
</dbReference>
<feature type="compositionally biased region" description="Pro residues" evidence="18">
    <location>
        <begin position="1016"/>
        <end position="1028"/>
    </location>
</feature>
<dbReference type="InterPro" id="IPR057510">
    <property type="entry name" value="C2_SHIP1-2_first"/>
</dbReference>
<evidence type="ECO:0000256" key="16">
    <source>
        <dbReference type="ARBA" id="ARBA00023273"/>
    </source>
</evidence>
<dbReference type="InterPro" id="IPR000980">
    <property type="entry name" value="SH2"/>
</dbReference>
<dbReference type="SMART" id="SM00128">
    <property type="entry name" value="IPPc"/>
    <property type="match status" value="1"/>
</dbReference>
<reference evidence="22" key="1">
    <citation type="submission" date="2025-08" db="UniProtKB">
        <authorList>
            <consortium name="RefSeq"/>
        </authorList>
    </citation>
    <scope>IDENTIFICATION</scope>
</reference>
<dbReference type="Pfam" id="PF24147">
    <property type="entry name" value="C2_SHIP1-2_2nd"/>
    <property type="match status" value="1"/>
</dbReference>
<organism evidence="21 22">
    <name type="scientific">Priapulus caudatus</name>
    <name type="common">Priapulid worm</name>
    <dbReference type="NCBI Taxonomy" id="37621"/>
    <lineage>
        <taxon>Eukaryota</taxon>
        <taxon>Metazoa</taxon>
        <taxon>Ecdysozoa</taxon>
        <taxon>Scalidophora</taxon>
        <taxon>Priapulida</taxon>
        <taxon>Priapulimorpha</taxon>
        <taxon>Priapulimorphida</taxon>
        <taxon>Priapulidae</taxon>
        <taxon>Priapulus</taxon>
    </lineage>
</organism>
<keyword evidence="12" id="KW-0391">Immunity</keyword>
<dbReference type="SUPFAM" id="SSF55550">
    <property type="entry name" value="SH2 domain"/>
    <property type="match status" value="1"/>
</dbReference>
<feature type="domain" description="SH2" evidence="19">
    <location>
        <begin position="5"/>
        <end position="101"/>
    </location>
</feature>
<evidence type="ECO:0000256" key="4">
    <source>
        <dbReference type="ARBA" id="ARBA00004486"/>
    </source>
</evidence>
<dbReference type="SMART" id="SM00252">
    <property type="entry name" value="SH2"/>
    <property type="match status" value="1"/>
</dbReference>
<evidence type="ECO:0000256" key="13">
    <source>
        <dbReference type="ARBA" id="ARBA00023130"/>
    </source>
</evidence>
<evidence type="ECO:0000256" key="14">
    <source>
        <dbReference type="ARBA" id="ARBA00023136"/>
    </source>
</evidence>
<dbReference type="SUPFAM" id="SSF47769">
    <property type="entry name" value="SAM/Pointed domain"/>
    <property type="match status" value="1"/>
</dbReference>
<dbReference type="InterPro" id="IPR013761">
    <property type="entry name" value="SAM/pointed_sf"/>
</dbReference>
<keyword evidence="13" id="KW-1064">Adaptive immunity</keyword>
<protein>
    <recommendedName>
        <fullName evidence="7">phosphatidylinositol-3,4,5-trisphosphate 5-phosphatase</fullName>
        <ecNumber evidence="7">3.1.3.86</ecNumber>
    </recommendedName>
</protein>
<keyword evidence="16" id="KW-0966">Cell projection</keyword>
<sequence>MPPGWLHQRISRTRAGELLLENSLDGAFLVRSSETVDNAFVLCVLFEGTIHHYRIFTDPNGSLSIQVQEGAMVVKYDTLDELIQGHSRLNNGLITMLRYPVLVRAATTDAPTSTVTHTNPVITGGASVPVSSAVIKAPTNSEPNAGDDSSDEEVIDVKRFASPLQTKLKQMSPGRFNEELHNKLETYVSNGVMADVEAVNSGQPHLPLLRNVLFDSASSFASEAEIFLKTLDSLRQLFDTSVTSSHKQQLQSSLQRCSSMEDLMAKLKDCITGVGDLEKEVVNWMVSQDALSVTSSEASVSQMSRSVCDEYSYESSGNCQDPPVSPRVPVTAFEVKAVNPKLHVFQTNQKATLTVDAMAGKLYAVKRDSTKDVLDDKNVFTDDRILQLIKCTSNKAKLDICIRGRKKDTYVFTSAQEREKFCQLVQLMHSMHATIDTVDSISVFIGTFNMADSQPMESLANWLLSHGSGKQRDGAFDYVPHDIYVIGTQEGIMGEKDWIHKLLLTLKDLLMIDFIVIACCSLWNIRLVILAKPEHKHRISHIQQATVKTGIANALGMFPFGNKGAVGISFYYNATSFCFINAHLTSGHERLHRRNQNFKDILRGLQGLGDKSLNMFDLTNQFHHVFFFGDLNYRVDFQQTTVVQEAEALRLAPEPKDCRKLFRHDQLTAARQAEDAFCHFSEEEVKFPPTYRFEKGDRSSYSWQKAKKSGIRINLPSWTDRVLLKSFPGTHIVCTSYGCATDVICSDHWPVFSSYEVGIATQFLPTQSDSARSRNVVEIVFENISAEIRTVTHQSFMAEFHSTCLEKPMLSKPNTNFVSEVTGFSSPTWSASVLPKLVPIYGDPGYLEDQHIMIAIKGSITDEYHGECVVALKDMFSITAQPFACFLMHQGDSTGKIRGRMHVKTVQHDEAFYSKRSATRTYELVSFDELEDSCRYTDGPGKSSGHLPKKHQSMLEPTASNFPDLACRPNTAFLEHTNVYEPVQAKSATVFYDLPPDCKPTVEDSKAFSNNIAQPILPPEESPGPPIPQRSTHVDTSMALFQFGELESLLAAEEKSLSQAEAAPKVAERRNSLYDNHPDPEFSCVALDEGTPAESRGLSTLTPQDQQVLSAREWSPGVSQSSQPVPKPRTRSRASNVGAPGEVDAVASSPTAAASGNTLRYAQAAIYDTPKPRPQAPAKPQVPKRFHDSAATRKMTTIGDWLSVINLQQYTNRFLFKGWDSLEFITDLTKEDLEEMNVSNVEHQDTILNSIKELFSH</sequence>
<evidence type="ECO:0000256" key="12">
    <source>
        <dbReference type="ARBA" id="ARBA00022859"/>
    </source>
</evidence>
<accession>A0ABM1E551</accession>
<feature type="region of interest" description="Disordered" evidence="18">
    <location>
        <begin position="1013"/>
        <end position="1032"/>
    </location>
</feature>
<feature type="compositionally biased region" description="Polar residues" evidence="18">
    <location>
        <begin position="1097"/>
        <end position="1109"/>
    </location>
</feature>
<evidence type="ECO:0000256" key="10">
    <source>
        <dbReference type="ARBA" id="ARBA00022588"/>
    </source>
</evidence>
<dbReference type="Proteomes" id="UP000695022">
    <property type="component" value="Unplaced"/>
</dbReference>
<keyword evidence="9" id="KW-0597">Phosphoprotein</keyword>
<name>A0ABM1E551_PRICU</name>
<evidence type="ECO:0000256" key="11">
    <source>
        <dbReference type="ARBA" id="ARBA00022801"/>
    </source>
</evidence>
<keyword evidence="10" id="KW-0399">Innate immunity</keyword>
<feature type="domain" description="SAM" evidence="20">
    <location>
        <begin position="1193"/>
        <end position="1257"/>
    </location>
</feature>
<dbReference type="Pfam" id="PF24150">
    <property type="entry name" value="C2_SHIP1-2_first"/>
    <property type="match status" value="1"/>
</dbReference>
<keyword evidence="11" id="KW-0378">Hydrolase</keyword>
<comment type="similarity">
    <text evidence="6">Belongs to the inositol 1,4,5-trisphosphate 5-phosphatase family.</text>
</comment>
<keyword evidence="15" id="KW-0206">Cytoskeleton</keyword>
<evidence type="ECO:0000256" key="17">
    <source>
        <dbReference type="PROSITE-ProRule" id="PRU00191"/>
    </source>
</evidence>
<evidence type="ECO:0000256" key="1">
    <source>
        <dbReference type="ARBA" id="ARBA00004170"/>
    </source>
</evidence>
<dbReference type="PROSITE" id="PS50001">
    <property type="entry name" value="SH2"/>
    <property type="match status" value="1"/>
</dbReference>
<evidence type="ECO:0000256" key="6">
    <source>
        <dbReference type="ARBA" id="ARBA00008734"/>
    </source>
</evidence>
<dbReference type="Pfam" id="PF00536">
    <property type="entry name" value="SAM_1"/>
    <property type="match status" value="1"/>
</dbReference>
<dbReference type="InterPro" id="IPR036860">
    <property type="entry name" value="SH2_dom_sf"/>
</dbReference>
<evidence type="ECO:0000256" key="18">
    <source>
        <dbReference type="SAM" id="MobiDB-lite"/>
    </source>
</evidence>
<feature type="compositionally biased region" description="Low complexity" evidence="18">
    <location>
        <begin position="1115"/>
        <end position="1124"/>
    </location>
</feature>
<evidence type="ECO:0000256" key="9">
    <source>
        <dbReference type="ARBA" id="ARBA00022553"/>
    </source>
</evidence>
<evidence type="ECO:0000256" key="15">
    <source>
        <dbReference type="ARBA" id="ARBA00023212"/>
    </source>
</evidence>
<evidence type="ECO:0000256" key="2">
    <source>
        <dbReference type="ARBA" id="ARBA00004245"/>
    </source>
</evidence>
<dbReference type="PANTHER" id="PTHR46051">
    <property type="entry name" value="SH2 DOMAIN-CONTAINING PROTEIN"/>
    <property type="match status" value="1"/>
</dbReference>
<dbReference type="InterPro" id="IPR000300">
    <property type="entry name" value="IPPc"/>
</dbReference>
<feature type="region of interest" description="Disordered" evidence="18">
    <location>
        <begin position="1093"/>
        <end position="1149"/>
    </location>
</feature>
<keyword evidence="17" id="KW-0727">SH2 domain</keyword>
<evidence type="ECO:0000256" key="3">
    <source>
        <dbReference type="ARBA" id="ARBA00004324"/>
    </source>
</evidence>
<proteinExistence type="inferred from homology"/>
<keyword evidence="14" id="KW-0472">Membrane</keyword>
<dbReference type="Gene3D" id="1.10.150.50">
    <property type="entry name" value="Transcription Factor, Ets-1"/>
    <property type="match status" value="1"/>
</dbReference>
<dbReference type="InterPro" id="IPR001660">
    <property type="entry name" value="SAM"/>
</dbReference>
<evidence type="ECO:0000256" key="5">
    <source>
        <dbReference type="ARBA" id="ARBA00004510"/>
    </source>
</evidence>
<dbReference type="InterPro" id="IPR036691">
    <property type="entry name" value="Endo/exonu/phosph_ase_sf"/>
</dbReference>
<evidence type="ECO:0000259" key="20">
    <source>
        <dbReference type="PROSITE" id="PS50105"/>
    </source>
</evidence>
<dbReference type="SUPFAM" id="SSF56219">
    <property type="entry name" value="DNase I-like"/>
    <property type="match status" value="1"/>
</dbReference>
<evidence type="ECO:0000256" key="7">
    <source>
        <dbReference type="ARBA" id="ARBA00012981"/>
    </source>
</evidence>
<evidence type="ECO:0000256" key="8">
    <source>
        <dbReference type="ARBA" id="ARBA00022490"/>
    </source>
</evidence>
<dbReference type="PANTHER" id="PTHR46051:SF1">
    <property type="entry name" value="INOSITOL POLYPHOSPHATE-RELATED PHOSPHATASE DOMAIN-CONTAINING PROTEIN"/>
    <property type="match status" value="1"/>
</dbReference>
<dbReference type="Gene3D" id="3.30.505.10">
    <property type="entry name" value="SH2 domain"/>
    <property type="match status" value="1"/>
</dbReference>
<evidence type="ECO:0000259" key="19">
    <source>
        <dbReference type="PROSITE" id="PS50001"/>
    </source>
</evidence>
<dbReference type="PROSITE" id="PS50105">
    <property type="entry name" value="SAM_DOMAIN"/>
    <property type="match status" value="1"/>
</dbReference>
<dbReference type="Pfam" id="PF22669">
    <property type="entry name" value="Exo_endo_phos2"/>
    <property type="match status" value="1"/>
</dbReference>
<dbReference type="SMART" id="SM00454">
    <property type="entry name" value="SAM"/>
    <property type="match status" value="1"/>
</dbReference>
<keyword evidence="21" id="KW-1185">Reference proteome</keyword>
<evidence type="ECO:0000313" key="21">
    <source>
        <dbReference type="Proteomes" id="UP000695022"/>
    </source>
</evidence>
<evidence type="ECO:0000313" key="22">
    <source>
        <dbReference type="RefSeq" id="XP_014667322.1"/>
    </source>
</evidence>